<reference evidence="2 3" key="1">
    <citation type="submission" date="2018-01" db="EMBL/GenBank/DDBJ databases">
        <title>Metagenomic assembled genomes from two thermal pools in the Uzon Caldera, Kamchatka, Russia.</title>
        <authorList>
            <person name="Wilkins L."/>
            <person name="Ettinger C."/>
        </authorList>
    </citation>
    <scope>NUCLEOTIDE SEQUENCE [LARGE SCALE GENOMIC DNA]</scope>
    <source>
        <strain evidence="2">ZAV-15</strain>
    </source>
</reference>
<dbReference type="EMBL" id="PNIE01000009">
    <property type="protein sequence ID" value="PMP64402.1"/>
    <property type="molecule type" value="Genomic_DNA"/>
</dbReference>
<comment type="caution">
    <text evidence="2">The sequence shown here is derived from an EMBL/GenBank/DDBJ whole genome shotgun (WGS) entry which is preliminary data.</text>
</comment>
<name>A0A2N7PLD8_9BACT</name>
<gene>
    <name evidence="2" type="ORF">C0197_00525</name>
</gene>
<organism evidence="2 3">
    <name type="scientific">Caldimicrobium thiodismutans</name>
    <dbReference type="NCBI Taxonomy" id="1653476"/>
    <lineage>
        <taxon>Bacteria</taxon>
        <taxon>Pseudomonadati</taxon>
        <taxon>Thermodesulfobacteriota</taxon>
        <taxon>Thermodesulfobacteria</taxon>
        <taxon>Thermodesulfobacteriales</taxon>
        <taxon>Thermodesulfobacteriaceae</taxon>
        <taxon>Caldimicrobium</taxon>
    </lineage>
</organism>
<dbReference type="InterPro" id="IPR012336">
    <property type="entry name" value="Thioredoxin-like_fold"/>
</dbReference>
<dbReference type="Gene3D" id="3.40.30.10">
    <property type="entry name" value="Glutaredoxin"/>
    <property type="match status" value="1"/>
</dbReference>
<evidence type="ECO:0000313" key="2">
    <source>
        <dbReference type="EMBL" id="PMP64402.1"/>
    </source>
</evidence>
<proteinExistence type="predicted"/>
<dbReference type="Pfam" id="PF13192">
    <property type="entry name" value="Thioredoxin_3"/>
    <property type="match status" value="1"/>
</dbReference>
<evidence type="ECO:0000259" key="1">
    <source>
        <dbReference type="Pfam" id="PF13192"/>
    </source>
</evidence>
<accession>A0A2N7PLD8</accession>
<dbReference type="Proteomes" id="UP000235731">
    <property type="component" value="Unassembled WGS sequence"/>
</dbReference>
<protein>
    <recommendedName>
        <fullName evidence="1">Thioredoxin-like fold domain-containing protein</fullName>
    </recommendedName>
</protein>
<sequence>MAKPIKIEVFMSLTCSSEPQLRENIEKALSLEGISAEVVFQRLRPEEAKKLGLKGSPTVRINGEEIQPLPQGGFT</sequence>
<evidence type="ECO:0000313" key="3">
    <source>
        <dbReference type="Proteomes" id="UP000235731"/>
    </source>
</evidence>
<dbReference type="AlphaFoldDB" id="A0A2N7PLD8"/>
<feature type="domain" description="Thioredoxin-like fold" evidence="1">
    <location>
        <begin position="6"/>
        <end position="65"/>
    </location>
</feature>